<feature type="coiled-coil region" evidence="1">
    <location>
        <begin position="28"/>
        <end position="55"/>
    </location>
</feature>
<keyword evidence="3" id="KW-1185">Reference proteome</keyword>
<organism evidence="2 3">
    <name type="scientific">Datura stramonium</name>
    <name type="common">Jimsonweed</name>
    <name type="synonym">Common thornapple</name>
    <dbReference type="NCBI Taxonomy" id="4076"/>
    <lineage>
        <taxon>Eukaryota</taxon>
        <taxon>Viridiplantae</taxon>
        <taxon>Streptophyta</taxon>
        <taxon>Embryophyta</taxon>
        <taxon>Tracheophyta</taxon>
        <taxon>Spermatophyta</taxon>
        <taxon>Magnoliopsida</taxon>
        <taxon>eudicotyledons</taxon>
        <taxon>Gunneridae</taxon>
        <taxon>Pentapetalae</taxon>
        <taxon>asterids</taxon>
        <taxon>lamiids</taxon>
        <taxon>Solanales</taxon>
        <taxon>Solanaceae</taxon>
        <taxon>Solanoideae</taxon>
        <taxon>Datureae</taxon>
        <taxon>Datura</taxon>
    </lineage>
</organism>
<comment type="caution">
    <text evidence="2">The sequence shown here is derived from an EMBL/GenBank/DDBJ whole genome shotgun (WGS) entry which is preliminary data.</text>
</comment>
<evidence type="ECO:0008006" key="4">
    <source>
        <dbReference type="Google" id="ProtNLM"/>
    </source>
</evidence>
<keyword evidence="1" id="KW-0175">Coiled coil</keyword>
<dbReference type="Proteomes" id="UP000823775">
    <property type="component" value="Unassembled WGS sequence"/>
</dbReference>
<reference evidence="2 3" key="1">
    <citation type="journal article" date="2021" name="BMC Genomics">
        <title>Datura genome reveals duplications of psychoactive alkaloid biosynthetic genes and high mutation rate following tissue culture.</title>
        <authorList>
            <person name="Rajewski A."/>
            <person name="Carter-House D."/>
            <person name="Stajich J."/>
            <person name="Litt A."/>
        </authorList>
    </citation>
    <scope>NUCLEOTIDE SEQUENCE [LARGE SCALE GENOMIC DNA]</scope>
    <source>
        <strain evidence="2">AR-01</strain>
    </source>
</reference>
<evidence type="ECO:0000313" key="3">
    <source>
        <dbReference type="Proteomes" id="UP000823775"/>
    </source>
</evidence>
<proteinExistence type="predicted"/>
<name>A0ABS8TI76_DATST</name>
<evidence type="ECO:0000313" key="2">
    <source>
        <dbReference type="EMBL" id="MCD7471191.1"/>
    </source>
</evidence>
<accession>A0ABS8TI76</accession>
<gene>
    <name evidence="2" type="ORF">HAX54_011506</name>
</gene>
<dbReference type="EMBL" id="JACEIK010001655">
    <property type="protein sequence ID" value="MCD7471191.1"/>
    <property type="molecule type" value="Genomic_DNA"/>
</dbReference>
<protein>
    <recommendedName>
        <fullName evidence="4">Disease resistance protein</fullName>
    </recommendedName>
</protein>
<evidence type="ECO:0000256" key="1">
    <source>
        <dbReference type="SAM" id="Coils"/>
    </source>
</evidence>
<sequence length="114" mass="12926">MDTEFGSAIVGAVAQFLIQPIFRQFGYLFCYKKNIKDLQRQSERLEAMSNGVQRSVDLARRNLQEVAPDVEAWLIEVNKMKPEVQSEMQSVVSNSQNTEVGCLNGWCPNPKSRS</sequence>